<evidence type="ECO:0000313" key="2">
    <source>
        <dbReference type="EMBL" id="KAG0700701.1"/>
    </source>
</evidence>
<sequence length="276" mass="30254">MALAIHRLYGEPRTAEGLAGPSPPGTGRRDGEVFHSPPWGGVFRIRASFRKAKRRPSLAGSVLGAKKIYEVLPVSTVLSGGIHEGPSIRTFENSNVRQGRAEAGFKHPLGSPRGMMAAGQPQNKLRPFLLNPKASTFHLPCLKPLVSKQKARFVPDAPFVHLLKTTQPRFCQSNPTCRGPKKESAHLPLWEGGCGPRIAQKGREGFSVPKQDQPLRYPWFPVSTSSRRVALSPQFGSRTVLFETAILPLTNSPKTLAVARSLVLSRTHKFSHPKLK</sequence>
<dbReference type="Proteomes" id="UP000770661">
    <property type="component" value="Unassembled WGS sequence"/>
</dbReference>
<dbReference type="EMBL" id="JACEEZ010025447">
    <property type="protein sequence ID" value="KAG0700701.1"/>
    <property type="molecule type" value="Genomic_DNA"/>
</dbReference>
<protein>
    <submittedName>
        <fullName evidence="2">Uncharacterized protein</fullName>
    </submittedName>
</protein>
<reference evidence="2" key="1">
    <citation type="submission" date="2020-07" db="EMBL/GenBank/DDBJ databases">
        <title>The High-quality genome of the commercially important snow crab, Chionoecetes opilio.</title>
        <authorList>
            <person name="Jeong J.-H."/>
            <person name="Ryu S."/>
        </authorList>
    </citation>
    <scope>NUCLEOTIDE SEQUENCE</scope>
    <source>
        <strain evidence="2">MADBK_172401_WGS</strain>
        <tissue evidence="2">Digestive gland</tissue>
    </source>
</reference>
<keyword evidence="3" id="KW-1185">Reference proteome</keyword>
<feature type="region of interest" description="Disordered" evidence="1">
    <location>
        <begin position="13"/>
        <end position="35"/>
    </location>
</feature>
<gene>
    <name evidence="2" type="ORF">GWK47_025499</name>
</gene>
<evidence type="ECO:0000256" key="1">
    <source>
        <dbReference type="SAM" id="MobiDB-lite"/>
    </source>
</evidence>
<dbReference type="AlphaFoldDB" id="A0A8J8WN45"/>
<evidence type="ECO:0000313" key="3">
    <source>
        <dbReference type="Proteomes" id="UP000770661"/>
    </source>
</evidence>
<comment type="caution">
    <text evidence="2">The sequence shown here is derived from an EMBL/GenBank/DDBJ whole genome shotgun (WGS) entry which is preliminary data.</text>
</comment>
<name>A0A8J8WN45_CHIOP</name>
<accession>A0A8J8WN45</accession>
<proteinExistence type="predicted"/>
<organism evidence="2 3">
    <name type="scientific">Chionoecetes opilio</name>
    <name type="common">Atlantic snow crab</name>
    <name type="synonym">Cancer opilio</name>
    <dbReference type="NCBI Taxonomy" id="41210"/>
    <lineage>
        <taxon>Eukaryota</taxon>
        <taxon>Metazoa</taxon>
        <taxon>Ecdysozoa</taxon>
        <taxon>Arthropoda</taxon>
        <taxon>Crustacea</taxon>
        <taxon>Multicrustacea</taxon>
        <taxon>Malacostraca</taxon>
        <taxon>Eumalacostraca</taxon>
        <taxon>Eucarida</taxon>
        <taxon>Decapoda</taxon>
        <taxon>Pleocyemata</taxon>
        <taxon>Brachyura</taxon>
        <taxon>Eubrachyura</taxon>
        <taxon>Majoidea</taxon>
        <taxon>Majidae</taxon>
        <taxon>Chionoecetes</taxon>
    </lineage>
</organism>